<proteinExistence type="predicted"/>
<evidence type="ECO:0000256" key="1">
    <source>
        <dbReference type="SAM" id="MobiDB-lite"/>
    </source>
</evidence>
<accession>A0A8T0PI02</accession>
<organism evidence="2 3">
    <name type="scientific">Panicum virgatum</name>
    <name type="common">Blackwell switchgrass</name>
    <dbReference type="NCBI Taxonomy" id="38727"/>
    <lineage>
        <taxon>Eukaryota</taxon>
        <taxon>Viridiplantae</taxon>
        <taxon>Streptophyta</taxon>
        <taxon>Embryophyta</taxon>
        <taxon>Tracheophyta</taxon>
        <taxon>Spermatophyta</taxon>
        <taxon>Magnoliopsida</taxon>
        <taxon>Liliopsida</taxon>
        <taxon>Poales</taxon>
        <taxon>Poaceae</taxon>
        <taxon>PACMAD clade</taxon>
        <taxon>Panicoideae</taxon>
        <taxon>Panicodae</taxon>
        <taxon>Paniceae</taxon>
        <taxon>Panicinae</taxon>
        <taxon>Panicum</taxon>
        <taxon>Panicum sect. Hiantes</taxon>
    </lineage>
</organism>
<sequence>MPHPSLLRPLPCSAPPLLPAPARTRAASWSSPPRTGRRRRGRAEERPTPDGRAAGPTAHDRRPLRARPHPRTASAVVQVARSVQKRRARPSAVTVSAAPPTGSSSGSCRTSRRGRRGSGAREPAATAAMGREAATAAIWREQRARSRRGGQGRSGPERGSNSGDGQGRRADLGGQGRRSELGGGAPGPSAAAGAAATSGSERGSRSGDGHGRSRPERGSRSGDGQGRRADLGGQGRRADLGGGAPGPSAAAGAAATSGSERGSRSGDDDEAKLQARAPAAGARGQVPAAGWLLIFFVCQKYFGTGWSFQSVPMDV</sequence>
<reference evidence="2" key="1">
    <citation type="submission" date="2020-05" db="EMBL/GenBank/DDBJ databases">
        <title>WGS assembly of Panicum virgatum.</title>
        <authorList>
            <person name="Lovell J.T."/>
            <person name="Jenkins J."/>
            <person name="Shu S."/>
            <person name="Juenger T.E."/>
            <person name="Schmutz J."/>
        </authorList>
    </citation>
    <scope>NUCLEOTIDE SEQUENCE</scope>
    <source>
        <strain evidence="2">AP13</strain>
    </source>
</reference>
<feature type="compositionally biased region" description="Gly residues" evidence="1">
    <location>
        <begin position="232"/>
        <end position="245"/>
    </location>
</feature>
<feature type="compositionally biased region" description="Low complexity" evidence="1">
    <location>
        <begin position="20"/>
        <end position="34"/>
    </location>
</feature>
<feature type="compositionally biased region" description="Low complexity" evidence="1">
    <location>
        <begin position="274"/>
        <end position="283"/>
    </location>
</feature>
<dbReference type="EMBL" id="CM029051">
    <property type="protein sequence ID" value="KAG2561781.1"/>
    <property type="molecule type" value="Genomic_DNA"/>
</dbReference>
<evidence type="ECO:0000313" key="3">
    <source>
        <dbReference type="Proteomes" id="UP000823388"/>
    </source>
</evidence>
<feature type="compositionally biased region" description="Low complexity" evidence="1">
    <location>
        <begin position="94"/>
        <end position="109"/>
    </location>
</feature>
<feature type="compositionally biased region" description="Low complexity" evidence="1">
    <location>
        <begin position="246"/>
        <end position="260"/>
    </location>
</feature>
<feature type="compositionally biased region" description="Low complexity" evidence="1">
    <location>
        <begin position="120"/>
        <end position="137"/>
    </location>
</feature>
<feature type="compositionally biased region" description="Low complexity" evidence="1">
    <location>
        <begin position="1"/>
        <end position="11"/>
    </location>
</feature>
<feature type="compositionally biased region" description="Gly residues" evidence="1">
    <location>
        <begin position="173"/>
        <end position="186"/>
    </location>
</feature>
<feature type="compositionally biased region" description="Low complexity" evidence="1">
    <location>
        <begin position="73"/>
        <end position="82"/>
    </location>
</feature>
<dbReference type="Proteomes" id="UP000823388">
    <property type="component" value="Chromosome 8K"/>
</dbReference>
<evidence type="ECO:0000313" key="2">
    <source>
        <dbReference type="EMBL" id="KAG2561781.1"/>
    </source>
</evidence>
<dbReference type="AlphaFoldDB" id="A0A8T0PI02"/>
<name>A0A8T0PI02_PANVG</name>
<protein>
    <submittedName>
        <fullName evidence="2">Uncharacterized protein</fullName>
    </submittedName>
</protein>
<keyword evidence="3" id="KW-1185">Reference proteome</keyword>
<comment type="caution">
    <text evidence="2">The sequence shown here is derived from an EMBL/GenBank/DDBJ whole genome shotgun (WGS) entry which is preliminary data.</text>
</comment>
<feature type="region of interest" description="Disordered" evidence="1">
    <location>
        <begin position="1"/>
        <end position="283"/>
    </location>
</feature>
<feature type="compositionally biased region" description="Basic and acidic residues" evidence="1">
    <location>
        <begin position="202"/>
        <end position="230"/>
    </location>
</feature>
<feature type="compositionally biased region" description="Low complexity" evidence="1">
    <location>
        <begin position="187"/>
        <end position="201"/>
    </location>
</feature>
<gene>
    <name evidence="2" type="ORF">PVAP13_8KG275611</name>
</gene>